<accession>G9QQ58</accession>
<protein>
    <recommendedName>
        <fullName evidence="13">Peptidase M50 domain-containing protein</fullName>
    </recommendedName>
</protein>
<organism evidence="14 15">
    <name type="scientific">Bacillus smithii 7_3_47FAA</name>
    <dbReference type="NCBI Taxonomy" id="665952"/>
    <lineage>
        <taxon>Bacteria</taxon>
        <taxon>Bacillati</taxon>
        <taxon>Bacillota</taxon>
        <taxon>Bacilli</taxon>
        <taxon>Bacillales</taxon>
        <taxon>Bacillaceae</taxon>
        <taxon>Bacillus</taxon>
    </lineage>
</organism>
<proteinExistence type="inferred from homology"/>
<keyword evidence="15" id="KW-1185">Reference proteome</keyword>
<dbReference type="PANTHER" id="PTHR39188">
    <property type="entry name" value="MEMBRANE-ASSOCIATED ZINC METALLOPROTEASE M50B"/>
    <property type="match status" value="1"/>
</dbReference>
<sequence length="288" mass="33791">MNKAVTFFSKIHIHPLLWLVIGISVATGYFFDLIMVLCIIAIHEMGHFFTALFFSWRIRKVSLLPFGGVAEMDEHGNRPLHEELLVVIAGPIQHVWMMGLAALLYSFHIVPKVFYDDFLMYNWMILCFNLLPIWPLDGGKLILLILSRVKTFLSALQWTVVSSFFLLVCLHAMVLIWAPFQLHLWIVLSFLYFSLWQEWKQRHYVMMRFLLERYYGNRRGIHQLKPITVSSDTVLSTVLMQFQRGVKHPIIVMENGEEKGKLDENEVLHAYFSEKQTTVKIGDLLYYY</sequence>
<evidence type="ECO:0000256" key="10">
    <source>
        <dbReference type="ARBA" id="ARBA00023049"/>
    </source>
</evidence>
<dbReference type="GO" id="GO:0046872">
    <property type="term" value="F:metal ion binding"/>
    <property type="evidence" value="ECO:0007669"/>
    <property type="project" value="UniProtKB-KW"/>
</dbReference>
<feature type="domain" description="Peptidase M50" evidence="13">
    <location>
        <begin position="33"/>
        <end position="107"/>
    </location>
</feature>
<feature type="transmembrane region" description="Helical" evidence="12">
    <location>
        <begin position="155"/>
        <end position="176"/>
    </location>
</feature>
<keyword evidence="5 12" id="KW-0812">Transmembrane</keyword>
<dbReference type="Proteomes" id="UP000011747">
    <property type="component" value="Unassembled WGS sequence"/>
</dbReference>
<evidence type="ECO:0000256" key="3">
    <source>
        <dbReference type="ARBA" id="ARBA00007931"/>
    </source>
</evidence>
<dbReference type="RefSeq" id="WP_003355521.1">
    <property type="nucleotide sequence ID" value="NZ_JH414764.1"/>
</dbReference>
<evidence type="ECO:0000256" key="9">
    <source>
        <dbReference type="ARBA" id="ARBA00022989"/>
    </source>
</evidence>
<feature type="transmembrane region" description="Helical" evidence="12">
    <location>
        <begin position="84"/>
        <end position="108"/>
    </location>
</feature>
<evidence type="ECO:0000256" key="5">
    <source>
        <dbReference type="ARBA" id="ARBA00022692"/>
    </source>
</evidence>
<dbReference type="HOGENOM" id="CLU_037123_0_0_9"/>
<evidence type="ECO:0000256" key="1">
    <source>
        <dbReference type="ARBA" id="ARBA00001947"/>
    </source>
</evidence>
<dbReference type="AlphaFoldDB" id="G9QQ58"/>
<evidence type="ECO:0000313" key="14">
    <source>
        <dbReference type="EMBL" id="EHL73372.1"/>
    </source>
</evidence>
<keyword evidence="8" id="KW-0862">Zinc</keyword>
<keyword evidence="4" id="KW-0645">Protease</keyword>
<keyword evidence="7" id="KW-0378">Hydrolase</keyword>
<dbReference type="PATRIC" id="fig|665952.3.peg.3342"/>
<keyword evidence="9 12" id="KW-1133">Transmembrane helix</keyword>
<dbReference type="PANTHER" id="PTHR39188:SF3">
    <property type="entry name" value="STAGE IV SPORULATION PROTEIN FB"/>
    <property type="match status" value="1"/>
</dbReference>
<keyword evidence="10" id="KW-0482">Metalloprotease</keyword>
<dbReference type="Pfam" id="PF02163">
    <property type="entry name" value="Peptidase_M50"/>
    <property type="match status" value="1"/>
</dbReference>
<dbReference type="GO" id="GO:0016020">
    <property type="term" value="C:membrane"/>
    <property type="evidence" value="ECO:0007669"/>
    <property type="project" value="UniProtKB-SubCell"/>
</dbReference>
<evidence type="ECO:0000256" key="7">
    <source>
        <dbReference type="ARBA" id="ARBA00022801"/>
    </source>
</evidence>
<dbReference type="EMBL" id="ACWF01000158">
    <property type="protein sequence ID" value="EHL73372.1"/>
    <property type="molecule type" value="Genomic_DNA"/>
</dbReference>
<reference evidence="14 15" key="1">
    <citation type="submission" date="2011-09" db="EMBL/GenBank/DDBJ databases">
        <title>The Genome Sequence of Bacillus smithii 7_3_47FAA.</title>
        <authorList>
            <consortium name="The Broad Institute Genome Sequencing Platform"/>
            <person name="Earl A."/>
            <person name="Ward D."/>
            <person name="Feldgarden M."/>
            <person name="Gevers D."/>
            <person name="Daigneault M."/>
            <person name="Strauss J."/>
            <person name="Allen-Vercoe E."/>
            <person name="Young S.K."/>
            <person name="Zeng Q."/>
            <person name="Gargeya S."/>
            <person name="Fitzgerald M."/>
            <person name="Haas B."/>
            <person name="Abouelleil A."/>
            <person name="Alvarado L."/>
            <person name="Arachchi H.M."/>
            <person name="Berlin A."/>
            <person name="Brown A."/>
            <person name="Chapman S.B."/>
            <person name="Chen Z."/>
            <person name="Dunbar C."/>
            <person name="Freedman E."/>
            <person name="Gearin G."/>
            <person name="Goldberg J."/>
            <person name="Griggs A."/>
            <person name="Gujja S."/>
            <person name="Heiman D."/>
            <person name="Howarth C."/>
            <person name="Larson L."/>
            <person name="Lui A."/>
            <person name="MacDonald P.J.P."/>
            <person name="Montmayeur A."/>
            <person name="Murphy C."/>
            <person name="Neiman D."/>
            <person name="Pearson M."/>
            <person name="Priest M."/>
            <person name="Roberts A."/>
            <person name="Saif S."/>
            <person name="Shea T."/>
            <person name="Shenoy N."/>
            <person name="Sisk P."/>
            <person name="Stolte C."/>
            <person name="Sykes S."/>
            <person name="Wortman J."/>
            <person name="Nusbaum C."/>
            <person name="Birren B."/>
        </authorList>
    </citation>
    <scope>NUCLEOTIDE SEQUENCE [LARGE SCALE GENOMIC DNA]</scope>
    <source>
        <strain evidence="14 15">7_3_47FAA</strain>
    </source>
</reference>
<evidence type="ECO:0000256" key="12">
    <source>
        <dbReference type="SAM" id="Phobius"/>
    </source>
</evidence>
<evidence type="ECO:0000256" key="6">
    <source>
        <dbReference type="ARBA" id="ARBA00022723"/>
    </source>
</evidence>
<comment type="cofactor">
    <cofactor evidence="1">
        <name>Zn(2+)</name>
        <dbReference type="ChEBI" id="CHEBI:29105"/>
    </cofactor>
</comment>
<dbReference type="InterPro" id="IPR008915">
    <property type="entry name" value="Peptidase_M50"/>
</dbReference>
<comment type="similarity">
    <text evidence="3">Belongs to the peptidase M50B family.</text>
</comment>
<keyword evidence="6" id="KW-0479">Metal-binding</keyword>
<dbReference type="GO" id="GO:0008237">
    <property type="term" value="F:metallopeptidase activity"/>
    <property type="evidence" value="ECO:0007669"/>
    <property type="project" value="UniProtKB-KW"/>
</dbReference>
<evidence type="ECO:0000313" key="15">
    <source>
        <dbReference type="Proteomes" id="UP000011747"/>
    </source>
</evidence>
<keyword evidence="11 12" id="KW-0472">Membrane</keyword>
<comment type="subcellular location">
    <subcellularLocation>
        <location evidence="2">Membrane</location>
        <topology evidence="2">Multi-pass membrane protein</topology>
    </subcellularLocation>
</comment>
<name>G9QQ58_9BACI</name>
<dbReference type="CDD" id="cd06161">
    <property type="entry name" value="S2P-M50_SpoIVFB"/>
    <property type="match status" value="1"/>
</dbReference>
<evidence type="ECO:0000259" key="13">
    <source>
        <dbReference type="Pfam" id="PF02163"/>
    </source>
</evidence>
<gene>
    <name evidence="14" type="ORF">HMPREF1015_00425</name>
</gene>
<evidence type="ECO:0000256" key="2">
    <source>
        <dbReference type="ARBA" id="ARBA00004141"/>
    </source>
</evidence>
<feature type="transmembrane region" description="Helical" evidence="12">
    <location>
        <begin position="120"/>
        <end position="143"/>
    </location>
</feature>
<evidence type="ECO:0000256" key="11">
    <source>
        <dbReference type="ARBA" id="ARBA00023136"/>
    </source>
</evidence>
<evidence type="ECO:0000256" key="8">
    <source>
        <dbReference type="ARBA" id="ARBA00022833"/>
    </source>
</evidence>
<dbReference type="GO" id="GO:0006508">
    <property type="term" value="P:proteolysis"/>
    <property type="evidence" value="ECO:0007669"/>
    <property type="project" value="UniProtKB-KW"/>
</dbReference>
<comment type="caution">
    <text evidence="14">The sequence shown here is derived from an EMBL/GenBank/DDBJ whole genome shotgun (WGS) entry which is preliminary data.</text>
</comment>
<feature type="transmembrane region" description="Helical" evidence="12">
    <location>
        <begin position="16"/>
        <end position="42"/>
    </location>
</feature>
<feature type="transmembrane region" description="Helical" evidence="12">
    <location>
        <begin position="182"/>
        <end position="199"/>
    </location>
</feature>
<evidence type="ECO:0000256" key="4">
    <source>
        <dbReference type="ARBA" id="ARBA00022670"/>
    </source>
</evidence>